<accession>A0A4R2SUR8</accession>
<name>A0A4R2SUR8_9PAST</name>
<dbReference type="EMBL" id="SLYB01000028">
    <property type="protein sequence ID" value="TCP92074.1"/>
    <property type="molecule type" value="Genomic_DNA"/>
</dbReference>
<protein>
    <submittedName>
        <fullName evidence="1">Uncharacterized protein</fullName>
    </submittedName>
</protein>
<dbReference type="AlphaFoldDB" id="A0A4R2SUR8"/>
<evidence type="ECO:0000313" key="2">
    <source>
        <dbReference type="Proteomes" id="UP000295763"/>
    </source>
</evidence>
<reference evidence="1 2" key="1">
    <citation type="submission" date="2019-03" db="EMBL/GenBank/DDBJ databases">
        <title>Genomic Encyclopedia of Type Strains, Phase IV (KMG-IV): sequencing the most valuable type-strain genomes for metagenomic binning, comparative biology and taxonomic classification.</title>
        <authorList>
            <person name="Goeker M."/>
        </authorList>
    </citation>
    <scope>NUCLEOTIDE SEQUENCE [LARGE SCALE GENOMIC DNA]</scope>
    <source>
        <strain evidence="1 2">DSM 28404</strain>
    </source>
</reference>
<sequence length="111" mass="12407">MEKINKANFRIISRQPQQQFIAVSKLAKSKTSLEKQSAVGVAQISGNEQIYFENSQVDSYTLNPIKFINTALLDSKSGIDMCWGTKECIGCFKVDLGNRQSIIYRPGNNSN</sequence>
<dbReference type="RefSeq" id="WP_131978638.1">
    <property type="nucleotide sequence ID" value="NZ_SLYB01000028.1"/>
</dbReference>
<evidence type="ECO:0000313" key="1">
    <source>
        <dbReference type="EMBL" id="TCP92074.1"/>
    </source>
</evidence>
<dbReference type="Proteomes" id="UP000295763">
    <property type="component" value="Unassembled WGS sequence"/>
</dbReference>
<proteinExistence type="predicted"/>
<comment type="caution">
    <text evidence="1">The sequence shown here is derived from an EMBL/GenBank/DDBJ whole genome shotgun (WGS) entry which is preliminary data.</text>
</comment>
<gene>
    <name evidence="1" type="ORF">EDC44_12827</name>
</gene>
<keyword evidence="2" id="KW-1185">Reference proteome</keyword>
<organism evidence="1 2">
    <name type="scientific">Cricetibacter osteomyelitidis</name>
    <dbReference type="NCBI Taxonomy" id="1521931"/>
    <lineage>
        <taxon>Bacteria</taxon>
        <taxon>Pseudomonadati</taxon>
        <taxon>Pseudomonadota</taxon>
        <taxon>Gammaproteobacteria</taxon>
        <taxon>Pasteurellales</taxon>
        <taxon>Pasteurellaceae</taxon>
        <taxon>Cricetibacter</taxon>
    </lineage>
</organism>